<dbReference type="PROSITE" id="PS00109">
    <property type="entry name" value="PROTEIN_KINASE_TYR"/>
    <property type="match status" value="1"/>
</dbReference>
<dbReference type="Proteomes" id="UP000887540">
    <property type="component" value="Unplaced"/>
</dbReference>
<dbReference type="GO" id="GO:0005886">
    <property type="term" value="C:plasma membrane"/>
    <property type="evidence" value="ECO:0007669"/>
    <property type="project" value="TreeGrafter"/>
</dbReference>
<dbReference type="Gene3D" id="1.10.510.10">
    <property type="entry name" value="Transferase(Phosphotransferase) domain 1"/>
    <property type="match status" value="1"/>
</dbReference>
<dbReference type="CDD" id="cd00192">
    <property type="entry name" value="PTKc"/>
    <property type="match status" value="1"/>
</dbReference>
<dbReference type="GO" id="GO:0043235">
    <property type="term" value="C:receptor complex"/>
    <property type="evidence" value="ECO:0007669"/>
    <property type="project" value="TreeGrafter"/>
</dbReference>
<reference evidence="9" key="1">
    <citation type="submission" date="2022-11" db="UniProtKB">
        <authorList>
            <consortium name="WormBaseParasite"/>
        </authorList>
    </citation>
    <scope>IDENTIFICATION</scope>
</reference>
<evidence type="ECO:0000256" key="1">
    <source>
        <dbReference type="ARBA" id="ARBA00022679"/>
    </source>
</evidence>
<sequence length="568" mass="65629">MNNCSTEQNIHLNIIILGYPRTITCFSETDCNQKISDYITIDKATNNWSHNSIDILLENALQETIISLKEGFRNDANVFYIISNVACYAQDEFYSLFHDKFLDYNYVLAIWTKQYRVITKLFMIDQVRHYNTTCSDFIHPVIHITDEYLNFFEADRNFEHFENQMKICPVNKVADEENIKGTVVGVEKDNINLIFIAIPIICALILGIAYAFKKCAPYDFIYPTKSRPSTNSMLDAWQVDKDSVAIDKHTVLGKGAFSIVYKGHLKHESQLWTNARRKSVILALGMAKAPRMDVAIKVIHYNPAQQTSDTNLGINISEYMREILLMKELGYHPHVLNLIGWMTSGRAPSLILEYCSKGDLRHYLKDMSEYVDMETKQISTGYENFVGLKDLLRISWEVCDALVFFSSKKLVHRDVAARNVMLTDKLVAKLGDFGLCQYLTKEPYPVKRPKLPIKWMAIESLQKGEFSSKTDVWSFGVLLFEIFSIGETPYKNVENMKMLLHLIDGKRLEKPDLCSEQFFRYDLMRACWNADPTNRPSFEEIRGKLSNLIEENSQDDYGYIQFLDIPEI</sequence>
<evidence type="ECO:0000256" key="2">
    <source>
        <dbReference type="ARBA" id="ARBA00022741"/>
    </source>
</evidence>
<dbReference type="InterPro" id="IPR050122">
    <property type="entry name" value="RTK"/>
</dbReference>
<dbReference type="InterPro" id="IPR011009">
    <property type="entry name" value="Kinase-like_dom_sf"/>
</dbReference>
<dbReference type="Gene3D" id="3.30.200.20">
    <property type="entry name" value="Phosphorylase Kinase, domain 1"/>
    <property type="match status" value="1"/>
</dbReference>
<dbReference type="InterPro" id="IPR020635">
    <property type="entry name" value="Tyr_kinase_cat_dom"/>
</dbReference>
<name>A0A914C2U3_9BILA</name>
<evidence type="ECO:0000256" key="4">
    <source>
        <dbReference type="ARBA" id="ARBA00022840"/>
    </source>
</evidence>
<protein>
    <submittedName>
        <fullName evidence="9">Protein kinase domain-containing protein</fullName>
    </submittedName>
</protein>
<keyword evidence="6" id="KW-0472">Membrane</keyword>
<dbReference type="GO" id="GO:0007169">
    <property type="term" value="P:cell surface receptor protein tyrosine kinase signaling pathway"/>
    <property type="evidence" value="ECO:0007669"/>
    <property type="project" value="TreeGrafter"/>
</dbReference>
<dbReference type="Pfam" id="PF07714">
    <property type="entry name" value="PK_Tyr_Ser-Thr"/>
    <property type="match status" value="1"/>
</dbReference>
<dbReference type="PRINTS" id="PR00109">
    <property type="entry name" value="TYRKINASE"/>
</dbReference>
<keyword evidence="1" id="KW-0808">Transferase</keyword>
<dbReference type="SMART" id="SM00219">
    <property type="entry name" value="TyrKc"/>
    <property type="match status" value="1"/>
</dbReference>
<keyword evidence="6" id="KW-0812">Transmembrane</keyword>
<dbReference type="WBParaSite" id="ACRNAN_Path_1600.g6227.t3">
    <property type="protein sequence ID" value="ACRNAN_Path_1600.g6227.t3"/>
    <property type="gene ID" value="ACRNAN_Path_1600.g6227"/>
</dbReference>
<dbReference type="FunFam" id="1.10.510.10:FF:000554">
    <property type="entry name" value="Predicted protein"/>
    <property type="match status" value="1"/>
</dbReference>
<dbReference type="AlphaFoldDB" id="A0A914C2U3"/>
<keyword evidence="6" id="KW-1133">Transmembrane helix</keyword>
<keyword evidence="4" id="KW-0067">ATP-binding</keyword>
<keyword evidence="2" id="KW-0547">Nucleotide-binding</keyword>
<evidence type="ECO:0000256" key="6">
    <source>
        <dbReference type="SAM" id="Phobius"/>
    </source>
</evidence>
<evidence type="ECO:0000256" key="5">
    <source>
        <dbReference type="ARBA" id="ARBA00023137"/>
    </source>
</evidence>
<dbReference type="InterPro" id="IPR001245">
    <property type="entry name" value="Ser-Thr/Tyr_kinase_cat_dom"/>
</dbReference>
<organism evidence="8 9">
    <name type="scientific">Acrobeloides nanus</name>
    <dbReference type="NCBI Taxonomy" id="290746"/>
    <lineage>
        <taxon>Eukaryota</taxon>
        <taxon>Metazoa</taxon>
        <taxon>Ecdysozoa</taxon>
        <taxon>Nematoda</taxon>
        <taxon>Chromadorea</taxon>
        <taxon>Rhabditida</taxon>
        <taxon>Tylenchina</taxon>
        <taxon>Cephalobomorpha</taxon>
        <taxon>Cephaloboidea</taxon>
        <taxon>Cephalobidae</taxon>
        <taxon>Acrobeloides</taxon>
    </lineage>
</organism>
<accession>A0A914C2U3</accession>
<evidence type="ECO:0000313" key="9">
    <source>
        <dbReference type="WBParaSite" id="ACRNAN_Path_1600.g6227.t3"/>
    </source>
</evidence>
<dbReference type="PROSITE" id="PS50011">
    <property type="entry name" value="PROTEIN_KINASE_DOM"/>
    <property type="match status" value="1"/>
</dbReference>
<keyword evidence="3" id="KW-0418">Kinase</keyword>
<dbReference type="PANTHER" id="PTHR24416:SF600">
    <property type="entry name" value="PDGF- AND VEGF-RECEPTOR RELATED, ISOFORM J"/>
    <property type="match status" value="1"/>
</dbReference>
<evidence type="ECO:0000259" key="7">
    <source>
        <dbReference type="PROSITE" id="PS50011"/>
    </source>
</evidence>
<keyword evidence="8" id="KW-1185">Reference proteome</keyword>
<proteinExistence type="predicted"/>
<dbReference type="GO" id="GO:0004714">
    <property type="term" value="F:transmembrane receptor protein tyrosine kinase activity"/>
    <property type="evidence" value="ECO:0007669"/>
    <property type="project" value="TreeGrafter"/>
</dbReference>
<feature type="transmembrane region" description="Helical" evidence="6">
    <location>
        <begin position="193"/>
        <end position="212"/>
    </location>
</feature>
<dbReference type="PANTHER" id="PTHR24416">
    <property type="entry name" value="TYROSINE-PROTEIN KINASE RECEPTOR"/>
    <property type="match status" value="1"/>
</dbReference>
<evidence type="ECO:0000313" key="8">
    <source>
        <dbReference type="Proteomes" id="UP000887540"/>
    </source>
</evidence>
<dbReference type="GO" id="GO:0005524">
    <property type="term" value="F:ATP binding"/>
    <property type="evidence" value="ECO:0007669"/>
    <property type="project" value="UniProtKB-KW"/>
</dbReference>
<dbReference type="SUPFAM" id="SSF56112">
    <property type="entry name" value="Protein kinase-like (PK-like)"/>
    <property type="match status" value="1"/>
</dbReference>
<keyword evidence="5" id="KW-0829">Tyrosine-protein kinase</keyword>
<dbReference type="InterPro" id="IPR000719">
    <property type="entry name" value="Prot_kinase_dom"/>
</dbReference>
<evidence type="ECO:0000256" key="3">
    <source>
        <dbReference type="ARBA" id="ARBA00022777"/>
    </source>
</evidence>
<feature type="domain" description="Protein kinase" evidence="7">
    <location>
        <begin position="246"/>
        <end position="549"/>
    </location>
</feature>
<dbReference type="InterPro" id="IPR008266">
    <property type="entry name" value="Tyr_kinase_AS"/>
</dbReference>